<feature type="region of interest" description="Disordered" evidence="1">
    <location>
        <begin position="63"/>
        <end position="132"/>
    </location>
</feature>
<evidence type="ECO:0000256" key="1">
    <source>
        <dbReference type="SAM" id="MobiDB-lite"/>
    </source>
</evidence>
<feature type="compositionally biased region" description="Low complexity" evidence="1">
    <location>
        <begin position="350"/>
        <end position="359"/>
    </location>
</feature>
<dbReference type="PANTHER" id="PTHR38166">
    <property type="entry name" value="C2H2-TYPE DOMAIN-CONTAINING PROTEIN-RELATED"/>
    <property type="match status" value="1"/>
</dbReference>
<feature type="compositionally biased region" description="Pro residues" evidence="1">
    <location>
        <begin position="370"/>
        <end position="380"/>
    </location>
</feature>
<comment type="caution">
    <text evidence="2">The sequence shown here is derived from an EMBL/GenBank/DDBJ whole genome shotgun (WGS) entry which is preliminary data.</text>
</comment>
<dbReference type="EMBL" id="JAUEPP010000004">
    <property type="protein sequence ID" value="KAK3344921.1"/>
    <property type="molecule type" value="Genomic_DNA"/>
</dbReference>
<dbReference type="PANTHER" id="PTHR38166:SF1">
    <property type="entry name" value="C2H2-TYPE DOMAIN-CONTAINING PROTEIN"/>
    <property type="match status" value="1"/>
</dbReference>
<keyword evidence="3" id="KW-1185">Reference proteome</keyword>
<feature type="region of interest" description="Disordered" evidence="1">
    <location>
        <begin position="258"/>
        <end position="287"/>
    </location>
</feature>
<protein>
    <recommendedName>
        <fullName evidence="4">C2H2-type domain-containing protein</fullName>
    </recommendedName>
</protein>
<gene>
    <name evidence="2" type="ORF">B0H65DRAFT_573451</name>
</gene>
<evidence type="ECO:0000313" key="2">
    <source>
        <dbReference type="EMBL" id="KAK3344921.1"/>
    </source>
</evidence>
<sequence length="528" mass="57690">MEDVCISKLGNTPANNNSTTTTTSTTTASSLLSRRKKLILQLSMARFVRNLDVWLDKIPEHGSSAKTLKRPRGAVESDHLYQDQDSAAAEEESKDQHEQHQHHPVTREVKKATTTKRVKHHGPEAPGGEGRKFACPFCQHNPARYRTVKTCCGPGWDSVHRVKEHIYRRHSLKNTCPRCYEQFKTDDDLKSHQRAETPCRLRKDNVPEVITDDQDKKLHARAKAGLSEEDKWNDMYRIIFPGPAGSKIPCPYYDISTTTPSSSPSTTPHSSAAKNKTTTTPPTASSFDISSFKDLLRRELPRYVEPIFRQELDKMMTSVQTQMNQKADQLFKDVVFKFSRTWVWPGTTGGANAPGPGTADDATTVITPFSSPPSPTPGSPSPGRYDSTPGDADNHRHHRDGAEEGEGEGEGEEEGEGIPASTNEPTSFLETHSQSNSAWLDSLLETIDPITLVDLPFFKNGEVDLEACLEGMMTNGGGDEVSDSAYVSLPSAAEGNQGHGGGYGFGGIGMGMGMGGMAGLGVMGLGQW</sequence>
<feature type="compositionally biased region" description="Acidic residues" evidence="1">
    <location>
        <begin position="403"/>
        <end position="416"/>
    </location>
</feature>
<evidence type="ECO:0000313" key="3">
    <source>
        <dbReference type="Proteomes" id="UP001278500"/>
    </source>
</evidence>
<feature type="non-terminal residue" evidence="2">
    <location>
        <position position="528"/>
    </location>
</feature>
<dbReference type="RefSeq" id="XP_062681534.1">
    <property type="nucleotide sequence ID" value="XM_062830549.1"/>
</dbReference>
<proteinExistence type="predicted"/>
<reference evidence="2" key="1">
    <citation type="journal article" date="2023" name="Mol. Phylogenet. Evol.">
        <title>Genome-scale phylogeny and comparative genomics of the fungal order Sordariales.</title>
        <authorList>
            <person name="Hensen N."/>
            <person name="Bonometti L."/>
            <person name="Westerberg I."/>
            <person name="Brannstrom I.O."/>
            <person name="Guillou S."/>
            <person name="Cros-Aarteil S."/>
            <person name="Calhoun S."/>
            <person name="Haridas S."/>
            <person name="Kuo A."/>
            <person name="Mondo S."/>
            <person name="Pangilinan J."/>
            <person name="Riley R."/>
            <person name="LaButti K."/>
            <person name="Andreopoulos B."/>
            <person name="Lipzen A."/>
            <person name="Chen C."/>
            <person name="Yan M."/>
            <person name="Daum C."/>
            <person name="Ng V."/>
            <person name="Clum A."/>
            <person name="Steindorff A."/>
            <person name="Ohm R.A."/>
            <person name="Martin F."/>
            <person name="Silar P."/>
            <person name="Natvig D.O."/>
            <person name="Lalanne C."/>
            <person name="Gautier V."/>
            <person name="Ament-Velasquez S.L."/>
            <person name="Kruys A."/>
            <person name="Hutchinson M.I."/>
            <person name="Powell A.J."/>
            <person name="Barry K."/>
            <person name="Miller A.N."/>
            <person name="Grigoriev I.V."/>
            <person name="Debuchy R."/>
            <person name="Gladieux P."/>
            <person name="Hiltunen Thoren M."/>
            <person name="Johannesson H."/>
        </authorList>
    </citation>
    <scope>NUCLEOTIDE SEQUENCE</scope>
    <source>
        <strain evidence="2">CBS 560.94</strain>
    </source>
</reference>
<reference evidence="2" key="2">
    <citation type="submission" date="2023-06" db="EMBL/GenBank/DDBJ databases">
        <authorList>
            <consortium name="Lawrence Berkeley National Laboratory"/>
            <person name="Haridas S."/>
            <person name="Hensen N."/>
            <person name="Bonometti L."/>
            <person name="Westerberg I."/>
            <person name="Brannstrom I.O."/>
            <person name="Guillou S."/>
            <person name="Cros-Aarteil S."/>
            <person name="Calhoun S."/>
            <person name="Kuo A."/>
            <person name="Mondo S."/>
            <person name="Pangilinan J."/>
            <person name="Riley R."/>
            <person name="Labutti K."/>
            <person name="Andreopoulos B."/>
            <person name="Lipzen A."/>
            <person name="Chen C."/>
            <person name="Yanf M."/>
            <person name="Daum C."/>
            <person name="Ng V."/>
            <person name="Clum A."/>
            <person name="Steindorff A."/>
            <person name="Ohm R."/>
            <person name="Martin F."/>
            <person name="Silar P."/>
            <person name="Natvig D."/>
            <person name="Lalanne C."/>
            <person name="Gautier V."/>
            <person name="Ament-Velasquez S.L."/>
            <person name="Kruys A."/>
            <person name="Hutchinson M.I."/>
            <person name="Powell A.J."/>
            <person name="Barry K."/>
            <person name="Miller A.N."/>
            <person name="Grigoriev I.V."/>
            <person name="Debuchy R."/>
            <person name="Gladieux P."/>
            <person name="Thoren M.H."/>
            <person name="Johannesson H."/>
        </authorList>
    </citation>
    <scope>NUCLEOTIDE SEQUENCE</scope>
    <source>
        <strain evidence="2">CBS 560.94</strain>
    </source>
</reference>
<dbReference type="AlphaFoldDB" id="A0AAE0JER3"/>
<feature type="compositionally biased region" description="Basic and acidic residues" evidence="1">
    <location>
        <begin position="73"/>
        <end position="82"/>
    </location>
</feature>
<evidence type="ECO:0008006" key="4">
    <source>
        <dbReference type="Google" id="ProtNLM"/>
    </source>
</evidence>
<dbReference type="Proteomes" id="UP001278500">
    <property type="component" value="Unassembled WGS sequence"/>
</dbReference>
<feature type="compositionally biased region" description="Low complexity" evidence="1">
    <location>
        <begin position="258"/>
        <end position="286"/>
    </location>
</feature>
<feature type="region of interest" description="Disordered" evidence="1">
    <location>
        <begin position="347"/>
        <end position="434"/>
    </location>
</feature>
<accession>A0AAE0JER3</accession>
<organism evidence="2 3">
    <name type="scientific">Neurospora tetraspora</name>
    <dbReference type="NCBI Taxonomy" id="94610"/>
    <lineage>
        <taxon>Eukaryota</taxon>
        <taxon>Fungi</taxon>
        <taxon>Dikarya</taxon>
        <taxon>Ascomycota</taxon>
        <taxon>Pezizomycotina</taxon>
        <taxon>Sordariomycetes</taxon>
        <taxon>Sordariomycetidae</taxon>
        <taxon>Sordariales</taxon>
        <taxon>Sordariaceae</taxon>
        <taxon>Neurospora</taxon>
    </lineage>
</organism>
<name>A0AAE0JER3_9PEZI</name>
<feature type="compositionally biased region" description="Low complexity" evidence="1">
    <location>
        <begin position="11"/>
        <end position="28"/>
    </location>
</feature>
<feature type="compositionally biased region" description="Polar residues" evidence="1">
    <location>
        <begin position="420"/>
        <end position="434"/>
    </location>
</feature>
<feature type="region of interest" description="Disordered" evidence="1">
    <location>
        <begin position="1"/>
        <end position="28"/>
    </location>
</feature>
<dbReference type="GeneID" id="87867703"/>
<feature type="compositionally biased region" description="Basic and acidic residues" evidence="1">
    <location>
        <begin position="94"/>
        <end position="111"/>
    </location>
</feature>